<keyword evidence="5 14" id="KW-0540">Nuclease</keyword>
<dbReference type="NCBIfam" id="NF008746">
    <property type="entry name" value="PRK11779.1"/>
    <property type="match status" value="1"/>
</dbReference>
<keyword evidence="8 14" id="KW-0378">Hydrolase</keyword>
<reference evidence="17 18" key="1">
    <citation type="submission" date="2022-11" db="EMBL/GenBank/DDBJ databases">
        <title>Spartinivicinus poritis sp. nov., isolated from scleractinian coral Porites lutea.</title>
        <authorList>
            <person name="Zhang G."/>
            <person name="Cai L."/>
            <person name="Wei Q."/>
        </authorList>
    </citation>
    <scope>NUCLEOTIDE SEQUENCE [LARGE SCALE GENOMIC DNA]</scope>
    <source>
        <strain evidence="17 18">A2-2</strain>
    </source>
</reference>
<evidence type="ECO:0000256" key="12">
    <source>
        <dbReference type="ARBA" id="ARBA00023204"/>
    </source>
</evidence>
<dbReference type="InterPro" id="IPR036397">
    <property type="entry name" value="RNaseH_sf"/>
</dbReference>
<evidence type="ECO:0000256" key="6">
    <source>
        <dbReference type="ARBA" id="ARBA00022723"/>
    </source>
</evidence>
<dbReference type="PANTHER" id="PTHR11046">
    <property type="entry name" value="OLIGORIBONUCLEASE, MITOCHONDRIAL"/>
    <property type="match status" value="1"/>
</dbReference>
<evidence type="ECO:0000256" key="2">
    <source>
        <dbReference type="ARBA" id="ARBA00001946"/>
    </source>
</evidence>
<dbReference type="Gene3D" id="1.20.1280.70">
    <property type="entry name" value="Exonuclease ExoI, domain 3"/>
    <property type="match status" value="1"/>
</dbReference>
<dbReference type="PANTHER" id="PTHR11046:SF11">
    <property type="entry name" value="EXODEOXYRIBONUCLEASE I"/>
    <property type="match status" value="1"/>
</dbReference>
<dbReference type="EC" id="3.1.11.1" evidence="3 14"/>
<keyword evidence="12 14" id="KW-0234">DNA repair</keyword>
<keyword evidence="18" id="KW-1185">Reference proteome</keyword>
<evidence type="ECO:0000256" key="11">
    <source>
        <dbReference type="ARBA" id="ARBA00023125"/>
    </source>
</evidence>
<dbReference type="RefSeq" id="WP_274690004.1">
    <property type="nucleotide sequence ID" value="NZ_JAPMOU010000023.1"/>
</dbReference>
<comment type="caution">
    <text evidence="17">The sequence shown here is derived from an EMBL/GenBank/DDBJ whole genome shotgun (WGS) entry which is preliminary data.</text>
</comment>
<evidence type="ECO:0000256" key="1">
    <source>
        <dbReference type="ARBA" id="ARBA00000563"/>
    </source>
</evidence>
<dbReference type="CDD" id="cd06138">
    <property type="entry name" value="ExoI_N"/>
    <property type="match status" value="1"/>
</dbReference>
<evidence type="ECO:0000256" key="14">
    <source>
        <dbReference type="PIRNR" id="PIRNR000977"/>
    </source>
</evidence>
<dbReference type="InterPro" id="IPR023607">
    <property type="entry name" value="Exodeoxyribonuclease_I"/>
</dbReference>
<evidence type="ECO:0000259" key="15">
    <source>
        <dbReference type="PROSITE" id="PS51784"/>
    </source>
</evidence>
<evidence type="ECO:0000256" key="3">
    <source>
        <dbReference type="ARBA" id="ARBA00012108"/>
    </source>
</evidence>
<evidence type="ECO:0000313" key="17">
    <source>
        <dbReference type="EMBL" id="MDE1463670.1"/>
    </source>
</evidence>
<evidence type="ECO:0000256" key="13">
    <source>
        <dbReference type="ARBA" id="ARBA00046792"/>
    </source>
</evidence>
<dbReference type="InterPro" id="IPR058561">
    <property type="entry name" value="Exonuc_1_C"/>
</dbReference>
<feature type="domain" description="ExoI C-terminal" evidence="16">
    <location>
        <begin position="352"/>
        <end position="475"/>
    </location>
</feature>
<organism evidence="17 18">
    <name type="scientific">Spartinivicinus poritis</name>
    <dbReference type="NCBI Taxonomy" id="2994640"/>
    <lineage>
        <taxon>Bacteria</taxon>
        <taxon>Pseudomonadati</taxon>
        <taxon>Pseudomonadota</taxon>
        <taxon>Gammaproteobacteria</taxon>
        <taxon>Oceanospirillales</taxon>
        <taxon>Zooshikellaceae</taxon>
        <taxon>Spartinivicinus</taxon>
    </lineage>
</organism>
<evidence type="ECO:0000256" key="4">
    <source>
        <dbReference type="ARBA" id="ARBA00019900"/>
    </source>
</evidence>
<evidence type="ECO:0000313" key="18">
    <source>
        <dbReference type="Proteomes" id="UP001528823"/>
    </source>
</evidence>
<keyword evidence="7 14" id="KW-0227">DNA damage</keyword>
<protein>
    <recommendedName>
        <fullName evidence="4 14">Exodeoxyribonuclease I</fullName>
        <ecNumber evidence="3 14">3.1.11.1</ecNumber>
    </recommendedName>
</protein>
<dbReference type="Pfam" id="PF00929">
    <property type="entry name" value="RNase_T"/>
    <property type="match status" value="1"/>
</dbReference>
<evidence type="ECO:0000256" key="7">
    <source>
        <dbReference type="ARBA" id="ARBA00022763"/>
    </source>
</evidence>
<accession>A0ABT5UBA9</accession>
<dbReference type="PIRSF" id="PIRSF000977">
    <property type="entry name" value="Exodeoxyribonuclease_I"/>
    <property type="match status" value="1"/>
</dbReference>
<dbReference type="Pfam" id="PF26016">
    <property type="entry name" value="ExoI_C"/>
    <property type="match status" value="1"/>
</dbReference>
<comment type="cofactor">
    <cofactor evidence="2">
        <name>Mg(2+)</name>
        <dbReference type="ChEBI" id="CHEBI:18420"/>
    </cofactor>
</comment>
<keyword evidence="11" id="KW-0238">DNA-binding</keyword>
<dbReference type="Gene3D" id="1.10.287.1240">
    <property type="match status" value="1"/>
</dbReference>
<dbReference type="InterPro" id="IPR013620">
    <property type="entry name" value="Exonuc_1_SH3"/>
</dbReference>
<dbReference type="Proteomes" id="UP001528823">
    <property type="component" value="Unassembled WGS sequence"/>
</dbReference>
<evidence type="ECO:0000259" key="16">
    <source>
        <dbReference type="PROSITE" id="PS51785"/>
    </source>
</evidence>
<dbReference type="InterPro" id="IPR022894">
    <property type="entry name" value="Oligoribonuclease"/>
</dbReference>
<evidence type="ECO:0000256" key="9">
    <source>
        <dbReference type="ARBA" id="ARBA00022839"/>
    </source>
</evidence>
<dbReference type="SUPFAM" id="SSF53098">
    <property type="entry name" value="Ribonuclease H-like"/>
    <property type="match status" value="1"/>
</dbReference>
<dbReference type="PROSITE" id="PS51784">
    <property type="entry name" value="EXOI_SH3"/>
    <property type="match status" value="1"/>
</dbReference>
<gene>
    <name evidence="17" type="primary">sbcB</name>
    <name evidence="17" type="ORF">ORQ98_17080</name>
</gene>
<dbReference type="InterPro" id="IPR034747">
    <property type="entry name" value="EXOI_SH3"/>
</dbReference>
<comment type="subunit">
    <text evidence="13">Monomer. Interacts with ssb (via C-terminus); this interaction stimulates the exonuclease activity by recruiting the enzyme to its substrate.</text>
</comment>
<keyword evidence="6" id="KW-0479">Metal-binding</keyword>
<keyword evidence="10" id="KW-0460">Magnesium</keyword>
<keyword evidence="9 14" id="KW-0269">Exonuclease</keyword>
<evidence type="ECO:0000256" key="5">
    <source>
        <dbReference type="ARBA" id="ARBA00022722"/>
    </source>
</evidence>
<dbReference type="Pfam" id="PF08411">
    <property type="entry name" value="ExoI_SH3"/>
    <property type="match status" value="1"/>
</dbReference>
<feature type="domain" description="ExoI SH3-like" evidence="15">
    <location>
        <begin position="198"/>
        <end position="350"/>
    </location>
</feature>
<name>A0ABT5UBA9_9GAMM</name>
<dbReference type="PROSITE" id="PS51785">
    <property type="entry name" value="EXOI_C"/>
    <property type="match status" value="1"/>
</dbReference>
<dbReference type="SMART" id="SM00479">
    <property type="entry name" value="EXOIII"/>
    <property type="match status" value="1"/>
</dbReference>
<dbReference type="Gene3D" id="3.30.1520.20">
    <property type="entry name" value="Exonuclease ExoI, domain 2"/>
    <property type="match status" value="1"/>
</dbReference>
<dbReference type="GO" id="GO:0008310">
    <property type="term" value="F:single-stranded DNA 3'-5' DNA exonuclease activity"/>
    <property type="evidence" value="ECO:0007669"/>
    <property type="project" value="UniProtKB-EC"/>
</dbReference>
<comment type="catalytic activity">
    <reaction evidence="1 14">
        <text>Exonucleolytic cleavage in the 3'- to 5'-direction to yield nucleoside 5'-phosphates.</text>
        <dbReference type="EC" id="3.1.11.1"/>
    </reaction>
</comment>
<dbReference type="EMBL" id="JAPMOU010000023">
    <property type="protein sequence ID" value="MDE1463670.1"/>
    <property type="molecule type" value="Genomic_DNA"/>
</dbReference>
<evidence type="ECO:0000256" key="8">
    <source>
        <dbReference type="ARBA" id="ARBA00022801"/>
    </source>
</evidence>
<proteinExistence type="predicted"/>
<evidence type="ECO:0000256" key="10">
    <source>
        <dbReference type="ARBA" id="ARBA00022842"/>
    </source>
</evidence>
<dbReference type="InterPro" id="IPR013520">
    <property type="entry name" value="Ribonucl_H"/>
</dbReference>
<dbReference type="Gene3D" id="3.30.420.10">
    <property type="entry name" value="Ribonuclease H-like superfamily/Ribonuclease H"/>
    <property type="match status" value="1"/>
</dbReference>
<dbReference type="InterPro" id="IPR012337">
    <property type="entry name" value="RNaseH-like_sf"/>
</dbReference>
<sequence length="481" mass="54992">MPQASTFYWYDFETFGANPAKDWPAQFAGIRTDQDFNEIDSPDSFYCRLPDDQLPNPEACLITGITPQTTYQHGIVEAAFADRIYQQFSQPNTCVLGYNSIRFDDEVTRHLLYRNFFDPYAREWKNGNSRWDLLDVVRAAYALRPEGIEWPINEEGLPSFKLELLTQANGIAHTQAHDALSDVRATIALAKLLREKQPKLFGFMLSMRHKKQVLKYLSTGQPVVHISGMFSASRGCMAVVMPLAEHPTNNNGRIVYDLSVDPTPLLTLSVEEIRERLFTPASQLPAGVERIPLKTIHINKCPIVAPLNVLQPADQERWQIDLHSYKQHHHALAEAPGLRDKVAEVFNQLPDTQADNPDLMLYSGGFFSPYDRSQMNRLKTLPPDQLVDMAGQFQDSRLDTMLFRYRARNYPETLTELENQRWQNWRQARLLDQAAGGSICLQELQALIKALLATKQTPQEQTILRQLQQFADEKQATLQYP</sequence>
<dbReference type="InterPro" id="IPR038649">
    <property type="entry name" value="EXOI_SH3_sf"/>
</dbReference>